<dbReference type="EMBL" id="AP025314">
    <property type="protein sequence ID" value="BDD09736.1"/>
    <property type="molecule type" value="Genomic_DNA"/>
</dbReference>
<proteinExistence type="inferred from homology"/>
<evidence type="ECO:0000256" key="5">
    <source>
        <dbReference type="ARBA" id="ARBA00022801"/>
    </source>
</evidence>
<dbReference type="AlphaFoldDB" id="A0AAU9CL71"/>
<keyword evidence="6" id="KW-0106">Calcium</keyword>
<protein>
    <submittedName>
        <fullName evidence="8">Sulfatase</fullName>
    </submittedName>
</protein>
<dbReference type="GO" id="GO:0004065">
    <property type="term" value="F:arylsulfatase activity"/>
    <property type="evidence" value="ECO:0007669"/>
    <property type="project" value="TreeGrafter"/>
</dbReference>
<dbReference type="Pfam" id="PF00884">
    <property type="entry name" value="Sulfatase"/>
    <property type="match status" value="1"/>
</dbReference>
<dbReference type="Gene3D" id="3.30.1120.10">
    <property type="match status" value="1"/>
</dbReference>
<dbReference type="SUPFAM" id="SSF53649">
    <property type="entry name" value="Alkaline phosphatase-like"/>
    <property type="match status" value="1"/>
</dbReference>
<dbReference type="CDD" id="cd16144">
    <property type="entry name" value="ARS_like"/>
    <property type="match status" value="1"/>
</dbReference>
<evidence type="ECO:0000313" key="9">
    <source>
        <dbReference type="Proteomes" id="UP001348817"/>
    </source>
</evidence>
<keyword evidence="9" id="KW-1185">Reference proteome</keyword>
<comment type="similarity">
    <text evidence="2">Belongs to the sulfatase family.</text>
</comment>
<keyword evidence="3" id="KW-0479">Metal-binding</keyword>
<dbReference type="RefSeq" id="WP_338391331.1">
    <property type="nucleotide sequence ID" value="NZ_AP025314.1"/>
</dbReference>
<evidence type="ECO:0000256" key="4">
    <source>
        <dbReference type="ARBA" id="ARBA00022729"/>
    </source>
</evidence>
<evidence type="ECO:0000256" key="1">
    <source>
        <dbReference type="ARBA" id="ARBA00001913"/>
    </source>
</evidence>
<dbReference type="Gene3D" id="3.40.720.10">
    <property type="entry name" value="Alkaline Phosphatase, subunit A"/>
    <property type="match status" value="1"/>
</dbReference>
<dbReference type="PANTHER" id="PTHR42693:SF42">
    <property type="entry name" value="ARYLSULFATASE G"/>
    <property type="match status" value="1"/>
</dbReference>
<gene>
    <name evidence="8" type="ORF">FUAX_21680</name>
</gene>
<reference evidence="8 9" key="1">
    <citation type="submission" date="2021-12" db="EMBL/GenBank/DDBJ databases">
        <title>Genome sequencing of bacteria with rrn-lacking chromosome and rrn-plasmid.</title>
        <authorList>
            <person name="Anda M."/>
            <person name="Iwasaki W."/>
        </authorList>
    </citation>
    <scope>NUCLEOTIDE SEQUENCE [LARGE SCALE GENOMIC DNA]</scope>
    <source>
        <strain evidence="8 9">DSM 100852</strain>
    </source>
</reference>
<dbReference type="GO" id="GO:0046872">
    <property type="term" value="F:metal ion binding"/>
    <property type="evidence" value="ECO:0007669"/>
    <property type="project" value="UniProtKB-KW"/>
</dbReference>
<evidence type="ECO:0000256" key="6">
    <source>
        <dbReference type="ARBA" id="ARBA00022837"/>
    </source>
</evidence>
<evidence type="ECO:0000259" key="7">
    <source>
        <dbReference type="Pfam" id="PF00884"/>
    </source>
</evidence>
<name>A0AAU9CL71_9BACT</name>
<dbReference type="PANTHER" id="PTHR42693">
    <property type="entry name" value="ARYLSULFATASE FAMILY MEMBER"/>
    <property type="match status" value="1"/>
</dbReference>
<organism evidence="8 9">
    <name type="scientific">Fulvitalea axinellae</name>
    <dbReference type="NCBI Taxonomy" id="1182444"/>
    <lineage>
        <taxon>Bacteria</taxon>
        <taxon>Pseudomonadati</taxon>
        <taxon>Bacteroidota</taxon>
        <taxon>Cytophagia</taxon>
        <taxon>Cytophagales</taxon>
        <taxon>Persicobacteraceae</taxon>
        <taxon>Fulvitalea</taxon>
    </lineage>
</organism>
<dbReference type="PROSITE" id="PS00149">
    <property type="entry name" value="SULFATASE_2"/>
    <property type="match status" value="1"/>
</dbReference>
<dbReference type="InterPro" id="IPR024607">
    <property type="entry name" value="Sulfatase_CS"/>
</dbReference>
<feature type="domain" description="Sulfatase N-terminal" evidence="7">
    <location>
        <begin position="31"/>
        <end position="360"/>
    </location>
</feature>
<evidence type="ECO:0000313" key="8">
    <source>
        <dbReference type="EMBL" id="BDD09736.1"/>
    </source>
</evidence>
<dbReference type="Proteomes" id="UP001348817">
    <property type="component" value="Chromosome"/>
</dbReference>
<keyword evidence="5" id="KW-0378">Hydrolase</keyword>
<accession>A0AAU9CL71</accession>
<dbReference type="InterPro" id="IPR050738">
    <property type="entry name" value="Sulfatase"/>
</dbReference>
<sequence length="489" mass="55797">MIDFYRKIALAIFAFCLVAQAQGKGKKLRKPNVVVLFVDDMGWTDLGCFGSKFYETPNIDALAEDGVRFTNAYANCTVCSPSRASMMTGKYPARLHLTDWIQGHSYLAKHSAKQVPDWTMKLDPKEKTVAEILKDEGYTTMHVGKWHLGEDETDWPEYHGFDHNVGGWSRGAPKGGYFSPYDNPRLKDGPKGEHLTDRLTDEAIKLIGENKEKPFFLHFAFYAVHTPLQGKKDLVEKYKRVAKPEMPQRHPIYAAMVEAMDQNVGRLVEYLKQNGLYENTLIVFTSDNGGLVNRYQLHRNPNHTPTTNNLGLRSGKGDMYEGSVRVPMFVTWKGEVPSGKTTDQVAMTMDVKPTVLDFLGLKKKYKPEFKAMDGQSLRKTLIKGKTDDDRPVFWHYPHYHYQGAVPYGAVRSGDWKLVEIYEDGTTELYNLANDLEETHDLSASNPEKTAELKVMLNDWRKEVKAQMPVDNPDFDPKKSNHLKYLELRK</sequence>
<dbReference type="KEGG" id="fax:FUAX_21680"/>
<dbReference type="InterPro" id="IPR017850">
    <property type="entry name" value="Alkaline_phosphatase_core_sf"/>
</dbReference>
<evidence type="ECO:0000256" key="2">
    <source>
        <dbReference type="ARBA" id="ARBA00008779"/>
    </source>
</evidence>
<keyword evidence="4" id="KW-0732">Signal</keyword>
<evidence type="ECO:0000256" key="3">
    <source>
        <dbReference type="ARBA" id="ARBA00022723"/>
    </source>
</evidence>
<dbReference type="InterPro" id="IPR000917">
    <property type="entry name" value="Sulfatase_N"/>
</dbReference>
<comment type="cofactor">
    <cofactor evidence="1">
        <name>Ca(2+)</name>
        <dbReference type="ChEBI" id="CHEBI:29108"/>
    </cofactor>
</comment>